<dbReference type="CDD" id="cd09106">
    <property type="entry name" value="PLDc_vPLD3_4_5_like_1"/>
    <property type="match status" value="1"/>
</dbReference>
<accession>A0A6M2F2L8</accession>
<dbReference type="PROSITE" id="PS50035">
    <property type="entry name" value="PLD"/>
    <property type="match status" value="1"/>
</dbReference>
<dbReference type="SMART" id="SM00155">
    <property type="entry name" value="PLDc"/>
    <property type="match status" value="1"/>
</dbReference>
<sequence>MKYPLSDIIISLSLCLLLLLANLTLTESSPQCKAWLVQSIPTDMPHLSPVPGVLTTGDVLLWLAKNSTKSLDVIAQYWQLVASPADPRSGDYGYSKEEMKRFGVDQGSAVYNAIEDAALRNVSIRLLQHSGVYPDFTKEPTDLASGRPNVKSVTLLLSKWWGSGIIHTKVWISDRKDVYIGSANNDWKSLTQVKEVGIYLVDCPKIAKSVETYFGNLWKLASLNSSAYTRTVSDQQWQVNRTVPCWSHFIDSKERCRCVGGFSINLIKLFVSWNQFLLVR</sequence>
<dbReference type="PANTHER" id="PTHR10185">
    <property type="entry name" value="PHOSPHOLIPASE D - RELATED"/>
    <property type="match status" value="1"/>
</dbReference>
<proteinExistence type="predicted"/>
<name>A0A6M2F2L8_9ROSI</name>
<feature type="signal peptide" evidence="1">
    <location>
        <begin position="1"/>
        <end position="28"/>
    </location>
</feature>
<dbReference type="InterPro" id="IPR001736">
    <property type="entry name" value="PLipase_D/transphosphatidylase"/>
</dbReference>
<organism evidence="3">
    <name type="scientific">Populus davidiana</name>
    <dbReference type="NCBI Taxonomy" id="266767"/>
    <lineage>
        <taxon>Eukaryota</taxon>
        <taxon>Viridiplantae</taxon>
        <taxon>Streptophyta</taxon>
        <taxon>Embryophyta</taxon>
        <taxon>Tracheophyta</taxon>
        <taxon>Spermatophyta</taxon>
        <taxon>Magnoliopsida</taxon>
        <taxon>eudicotyledons</taxon>
        <taxon>Gunneridae</taxon>
        <taxon>Pentapetalae</taxon>
        <taxon>rosids</taxon>
        <taxon>fabids</taxon>
        <taxon>Malpighiales</taxon>
        <taxon>Salicaceae</taxon>
        <taxon>Saliceae</taxon>
        <taxon>Populus</taxon>
    </lineage>
</organism>
<dbReference type="EMBL" id="GILB01010395">
    <property type="protein sequence ID" value="NUU90728.1"/>
    <property type="molecule type" value="Transcribed_RNA"/>
</dbReference>
<dbReference type="Gene3D" id="3.30.870.10">
    <property type="entry name" value="Endonuclease Chain A"/>
    <property type="match status" value="1"/>
</dbReference>
<evidence type="ECO:0000256" key="1">
    <source>
        <dbReference type="SAM" id="SignalP"/>
    </source>
</evidence>
<evidence type="ECO:0000313" key="3">
    <source>
        <dbReference type="EMBL" id="NUU90728.1"/>
    </source>
</evidence>
<feature type="domain" description="PLD phosphodiesterase" evidence="2">
    <location>
        <begin position="162"/>
        <end position="189"/>
    </location>
</feature>
<dbReference type="SUPFAM" id="SSF56024">
    <property type="entry name" value="Phospholipase D/nuclease"/>
    <property type="match status" value="1"/>
</dbReference>
<reference evidence="3" key="1">
    <citation type="submission" date="2020-03" db="EMBL/GenBank/DDBJ databases">
        <authorList>
            <person name="Zhang R."/>
        </authorList>
    </citation>
    <scope>NUCLEOTIDE SEQUENCE</scope>
</reference>
<protein>
    <recommendedName>
        <fullName evidence="2">PLD phosphodiesterase domain-containing protein</fullName>
    </recommendedName>
</protein>
<dbReference type="InterPro" id="IPR050874">
    <property type="entry name" value="Diverse_PLD-related"/>
</dbReference>
<evidence type="ECO:0000259" key="2">
    <source>
        <dbReference type="PROSITE" id="PS50035"/>
    </source>
</evidence>
<dbReference type="PANTHER" id="PTHR10185:SF17">
    <property type="entry name" value="GM01519P-RELATED"/>
    <property type="match status" value="1"/>
</dbReference>
<dbReference type="InterPro" id="IPR025202">
    <property type="entry name" value="PLD-like_dom"/>
</dbReference>
<feature type="chain" id="PRO_5026846447" description="PLD phosphodiesterase domain-containing protein" evidence="1">
    <location>
        <begin position="29"/>
        <end position="280"/>
    </location>
</feature>
<dbReference type="GO" id="GO:0003824">
    <property type="term" value="F:catalytic activity"/>
    <property type="evidence" value="ECO:0007669"/>
    <property type="project" value="InterPro"/>
</dbReference>
<keyword evidence="1" id="KW-0732">Signal</keyword>
<dbReference type="Pfam" id="PF13091">
    <property type="entry name" value="PLDc_2"/>
    <property type="match status" value="1"/>
</dbReference>
<dbReference type="AlphaFoldDB" id="A0A6M2F2L8"/>